<evidence type="ECO:0000313" key="2">
    <source>
        <dbReference type="Proteomes" id="UP000501690"/>
    </source>
</evidence>
<gene>
    <name evidence="1" type="ORF">DEO72_LG11g2607</name>
</gene>
<proteinExistence type="predicted"/>
<evidence type="ECO:0000313" key="1">
    <source>
        <dbReference type="EMBL" id="QCE15596.1"/>
    </source>
</evidence>
<dbReference type="EMBL" id="CP039355">
    <property type="protein sequence ID" value="QCE15596.1"/>
    <property type="molecule type" value="Genomic_DNA"/>
</dbReference>
<protein>
    <submittedName>
        <fullName evidence="1">Uncharacterized protein</fullName>
    </submittedName>
</protein>
<dbReference type="Proteomes" id="UP000501690">
    <property type="component" value="Linkage Group LG11"/>
</dbReference>
<sequence length="132" mass="14927">MLFIVSARVPAGDAISDLLQQDFDRGRRKGAGLEAALEDETWVNKPLEHWKESLSVVVQSSGVVDLDPRGKIKIADRIDFLVEMWMVGLHIGAEILISEMEIDDKMDFLLKQWREVFCEPVSISEVALFGLR</sequence>
<accession>A0A4D6NPP5</accession>
<dbReference type="AlphaFoldDB" id="A0A4D6NPP5"/>
<organism evidence="1 2">
    <name type="scientific">Vigna unguiculata</name>
    <name type="common">Cowpea</name>
    <dbReference type="NCBI Taxonomy" id="3917"/>
    <lineage>
        <taxon>Eukaryota</taxon>
        <taxon>Viridiplantae</taxon>
        <taxon>Streptophyta</taxon>
        <taxon>Embryophyta</taxon>
        <taxon>Tracheophyta</taxon>
        <taxon>Spermatophyta</taxon>
        <taxon>Magnoliopsida</taxon>
        <taxon>eudicotyledons</taxon>
        <taxon>Gunneridae</taxon>
        <taxon>Pentapetalae</taxon>
        <taxon>rosids</taxon>
        <taxon>fabids</taxon>
        <taxon>Fabales</taxon>
        <taxon>Fabaceae</taxon>
        <taxon>Papilionoideae</taxon>
        <taxon>50 kb inversion clade</taxon>
        <taxon>NPAAA clade</taxon>
        <taxon>indigoferoid/millettioid clade</taxon>
        <taxon>Phaseoleae</taxon>
        <taxon>Vigna</taxon>
    </lineage>
</organism>
<reference evidence="1 2" key="1">
    <citation type="submission" date="2019-04" db="EMBL/GenBank/DDBJ databases">
        <title>An improved genome assembly and genetic linkage map for asparagus bean, Vigna unguiculata ssp. sesquipedialis.</title>
        <authorList>
            <person name="Xia Q."/>
            <person name="Zhang R."/>
            <person name="Dong Y."/>
        </authorList>
    </citation>
    <scope>NUCLEOTIDE SEQUENCE [LARGE SCALE GENOMIC DNA]</scope>
    <source>
        <tissue evidence="1">Leaf</tissue>
    </source>
</reference>
<name>A0A4D6NPP5_VIGUN</name>
<keyword evidence="2" id="KW-1185">Reference proteome</keyword>